<dbReference type="PROSITE" id="PS51257">
    <property type="entry name" value="PROKAR_LIPOPROTEIN"/>
    <property type="match status" value="1"/>
</dbReference>
<reference evidence="2 3" key="1">
    <citation type="submission" date="2018-04" db="EMBL/GenBank/DDBJ databases">
        <title>Genomic Encyclopedia of Archaeal and Bacterial Type Strains, Phase II (KMG-II): from individual species to whole genera.</title>
        <authorList>
            <person name="Goeker M."/>
        </authorList>
    </citation>
    <scope>NUCLEOTIDE SEQUENCE [LARGE SCALE GENOMIC DNA]</scope>
    <source>
        <strain evidence="2 3">DSM 26809</strain>
    </source>
</reference>
<keyword evidence="1" id="KW-0732">Signal</keyword>
<name>A0A2T5JCM5_9SPHI</name>
<dbReference type="InterPro" id="IPR025366">
    <property type="entry name" value="DUF4270"/>
</dbReference>
<keyword evidence="3" id="KW-1185">Reference proteome</keyword>
<accession>A0A2T5JCM5</accession>
<proteinExistence type="predicted"/>
<comment type="caution">
    <text evidence="2">The sequence shown here is derived from an EMBL/GenBank/DDBJ whole genome shotgun (WGS) entry which is preliminary data.</text>
</comment>
<protein>
    <submittedName>
        <fullName evidence="2">Uncharacterized protein DUF4270</fullName>
    </submittedName>
</protein>
<dbReference type="Proteomes" id="UP000244168">
    <property type="component" value="Unassembled WGS sequence"/>
</dbReference>
<gene>
    <name evidence="2" type="ORF">C8P68_102344</name>
</gene>
<dbReference type="RefSeq" id="WP_107827445.1">
    <property type="nucleotide sequence ID" value="NZ_CP160205.1"/>
</dbReference>
<organism evidence="2 3">
    <name type="scientific">Mucilaginibacter yixingensis</name>
    <dbReference type="NCBI Taxonomy" id="1295612"/>
    <lineage>
        <taxon>Bacteria</taxon>
        <taxon>Pseudomonadati</taxon>
        <taxon>Bacteroidota</taxon>
        <taxon>Sphingobacteriia</taxon>
        <taxon>Sphingobacteriales</taxon>
        <taxon>Sphingobacteriaceae</taxon>
        <taxon>Mucilaginibacter</taxon>
    </lineage>
</organism>
<dbReference type="OrthoDB" id="1466062at2"/>
<feature type="chain" id="PRO_5015773621" evidence="1">
    <location>
        <begin position="24"/>
        <end position="474"/>
    </location>
</feature>
<dbReference type="EMBL" id="QAOQ01000002">
    <property type="protein sequence ID" value="PTQ99520.1"/>
    <property type="molecule type" value="Genomic_DNA"/>
</dbReference>
<sequence>MKFFRLDLLTLLISLFIFSGCNKQTGIGLDPDQKLTGSLYEYNDITVNTMNEDPVVTSDTTGYTRSPLAYINDPVLGVTQSSLALGLNLPGSTAYVLPTGTITVDSAVLVLRYAQGFYGDSLATRYKADVYQLATNPDVTKNYHATDTWSTLPTLLGTKTFNARPNTRVSITDIVTGGKDTAKLVAPQIRIPISTAFINNNLFRATSTQLNSVTEFQKAIKGLYIKLDPAQLGSSTGGAMMLALTDSSSVDVYYRTNDGNGTIDTAIVQMPFSKFAAEIKRTPSAAVTAAIANQATSNSTFYLQGMGGLKAKISFPNLKNIATQAGGSIVINRADLVITPAPGTTVPLAPQPAIIMYQWDIAKQRTFLQDDNTTDPRYLGKGAFGGFYTTDGSYHFIITGYIQDLMRGKTVDYGTYLGVTDETNASQDPLATDYAPTPQVAGRLVAVGSQASSSSNYPYRIKLNVIYTKVNSGK</sequence>
<dbReference type="AlphaFoldDB" id="A0A2T5JCM5"/>
<feature type="signal peptide" evidence="1">
    <location>
        <begin position="1"/>
        <end position="23"/>
    </location>
</feature>
<evidence type="ECO:0000313" key="2">
    <source>
        <dbReference type="EMBL" id="PTQ99520.1"/>
    </source>
</evidence>
<evidence type="ECO:0000256" key="1">
    <source>
        <dbReference type="SAM" id="SignalP"/>
    </source>
</evidence>
<evidence type="ECO:0000313" key="3">
    <source>
        <dbReference type="Proteomes" id="UP000244168"/>
    </source>
</evidence>
<dbReference type="Pfam" id="PF14092">
    <property type="entry name" value="DUF4270"/>
    <property type="match status" value="1"/>
</dbReference>